<dbReference type="PANTHER" id="PTHR22789:SF8">
    <property type="entry name" value="L-RIBULOSE-5-PHOSPHATE 4-EPIMERASE SGBE"/>
    <property type="match status" value="1"/>
</dbReference>
<accession>A0A9E6ZK05</accession>
<dbReference type="GO" id="GO:0046872">
    <property type="term" value="F:metal ion binding"/>
    <property type="evidence" value="ECO:0007669"/>
    <property type="project" value="UniProtKB-KW"/>
</dbReference>
<comment type="cofactor">
    <cofactor evidence="2">
        <name>Zn(2+)</name>
        <dbReference type="ChEBI" id="CHEBI:29105"/>
    </cofactor>
</comment>
<dbReference type="InterPro" id="IPR001303">
    <property type="entry name" value="Aldolase_II/adducin_N"/>
</dbReference>
<evidence type="ECO:0000313" key="15">
    <source>
        <dbReference type="EMBL" id="UNO48826.1"/>
    </source>
</evidence>
<dbReference type="InterPro" id="IPR050197">
    <property type="entry name" value="Aldolase_class_II_sugar_metab"/>
</dbReference>
<evidence type="ECO:0000256" key="9">
    <source>
        <dbReference type="ARBA" id="ARBA00023277"/>
    </source>
</evidence>
<dbReference type="NCBIfam" id="NF006047">
    <property type="entry name" value="PRK08193.1"/>
    <property type="match status" value="1"/>
</dbReference>
<keyword evidence="16" id="KW-1185">Reference proteome</keyword>
<comment type="catalytic activity">
    <reaction evidence="1">
        <text>L-ribulose 5-phosphate = D-xylulose 5-phosphate</text>
        <dbReference type="Rhea" id="RHEA:22368"/>
        <dbReference type="ChEBI" id="CHEBI:57737"/>
        <dbReference type="ChEBI" id="CHEBI:58226"/>
        <dbReference type="EC" id="5.1.3.4"/>
    </reaction>
</comment>
<dbReference type="PANTHER" id="PTHR22789">
    <property type="entry name" value="FUCULOSE PHOSPHATE ALDOLASE"/>
    <property type="match status" value="1"/>
</dbReference>
<evidence type="ECO:0000256" key="5">
    <source>
        <dbReference type="ARBA" id="ARBA00022723"/>
    </source>
</evidence>
<dbReference type="CDD" id="cd00398">
    <property type="entry name" value="Aldolase_II"/>
    <property type="match status" value="1"/>
</dbReference>
<comment type="pathway">
    <text evidence="12">Carbohydrate degradation; L-arabinose degradation via L-ribulose; D-xylulose 5-phosphate from L-arabinose (bacterial route): step 3/3.</text>
</comment>
<keyword evidence="9" id="KW-0119">Carbohydrate metabolism</keyword>
<protein>
    <recommendedName>
        <fullName evidence="13">L-ribulose-5-phosphate 4-epimerase</fullName>
        <ecNumber evidence="4">5.1.3.4</ecNumber>
    </recommendedName>
    <alternativeName>
        <fullName evidence="10">Phosphoribulose isomerase</fullName>
    </alternativeName>
</protein>
<comment type="similarity">
    <text evidence="3">Belongs to the aldolase class II family. AraD/FucA subfamily.</text>
</comment>
<dbReference type="KEGG" id="aaco:K1I37_19670"/>
<evidence type="ECO:0000256" key="4">
    <source>
        <dbReference type="ARBA" id="ARBA00013186"/>
    </source>
</evidence>
<dbReference type="GO" id="GO:0005829">
    <property type="term" value="C:cytosol"/>
    <property type="evidence" value="ECO:0007669"/>
    <property type="project" value="TreeGrafter"/>
</dbReference>
<dbReference type="SUPFAM" id="SSF53639">
    <property type="entry name" value="AraD/HMP-PK domain-like"/>
    <property type="match status" value="1"/>
</dbReference>
<keyword evidence="8" id="KW-0413">Isomerase</keyword>
<keyword evidence="6" id="KW-0862">Zinc</keyword>
<evidence type="ECO:0000256" key="10">
    <source>
        <dbReference type="ARBA" id="ARBA00032206"/>
    </source>
</evidence>
<dbReference type="FunFam" id="3.40.225.10:FF:000001">
    <property type="entry name" value="L-ribulose-5-phosphate 4-epimerase UlaF"/>
    <property type="match status" value="1"/>
</dbReference>
<evidence type="ECO:0000256" key="6">
    <source>
        <dbReference type="ARBA" id="ARBA00022833"/>
    </source>
</evidence>
<evidence type="ECO:0000313" key="16">
    <source>
        <dbReference type="Proteomes" id="UP000829401"/>
    </source>
</evidence>
<dbReference type="Proteomes" id="UP000829401">
    <property type="component" value="Chromosome"/>
</dbReference>
<dbReference type="RefSeq" id="WP_021297716.1">
    <property type="nucleotide sequence ID" value="NZ_AURB01000158.1"/>
</dbReference>
<evidence type="ECO:0000256" key="11">
    <source>
        <dbReference type="ARBA" id="ARBA00053542"/>
    </source>
</evidence>
<dbReference type="STRING" id="1356854.N007_13310"/>
<dbReference type="NCBIfam" id="NF009003">
    <property type="entry name" value="PRK12348.1"/>
    <property type="match status" value="1"/>
</dbReference>
<evidence type="ECO:0000256" key="7">
    <source>
        <dbReference type="ARBA" id="ARBA00022935"/>
    </source>
</evidence>
<dbReference type="SMART" id="SM01007">
    <property type="entry name" value="Aldolase_II"/>
    <property type="match status" value="1"/>
</dbReference>
<dbReference type="Pfam" id="PF00596">
    <property type="entry name" value="Aldolase_II"/>
    <property type="match status" value="1"/>
</dbReference>
<evidence type="ECO:0000256" key="8">
    <source>
        <dbReference type="ARBA" id="ARBA00023235"/>
    </source>
</evidence>
<name>T0D0T2_ALIAG</name>
<organism evidence="15 16">
    <name type="scientific">Alicyclobacillus acidoterrestris (strain ATCC 49025 / DSM 3922 / CIP 106132 / NCIMB 13137 / GD3B)</name>
    <dbReference type="NCBI Taxonomy" id="1356854"/>
    <lineage>
        <taxon>Bacteria</taxon>
        <taxon>Bacillati</taxon>
        <taxon>Bacillota</taxon>
        <taxon>Bacilli</taxon>
        <taxon>Bacillales</taxon>
        <taxon>Alicyclobacillaceae</taxon>
        <taxon>Alicyclobacillus</taxon>
    </lineage>
</organism>
<dbReference type="GO" id="GO:0008742">
    <property type="term" value="F:L-ribulose-phosphate 4-epimerase activity"/>
    <property type="evidence" value="ECO:0007669"/>
    <property type="project" value="UniProtKB-EC"/>
</dbReference>
<dbReference type="InterPro" id="IPR036409">
    <property type="entry name" value="Aldolase_II/adducin_N_sf"/>
</dbReference>
<dbReference type="EC" id="5.1.3.4" evidence="4"/>
<accession>T0D0T2</accession>
<proteinExistence type="inferred from homology"/>
<keyword evidence="7" id="KW-0054">Arabinose catabolism</keyword>
<feature type="domain" description="Class II aldolase/adducin N-terminal" evidence="14">
    <location>
        <begin position="7"/>
        <end position="197"/>
    </location>
</feature>
<evidence type="ECO:0000256" key="1">
    <source>
        <dbReference type="ARBA" id="ARBA00001726"/>
    </source>
</evidence>
<keyword evidence="5" id="KW-0479">Metal-binding</keyword>
<evidence type="ECO:0000256" key="13">
    <source>
        <dbReference type="ARBA" id="ARBA00074961"/>
    </source>
</evidence>
<evidence type="ECO:0000256" key="2">
    <source>
        <dbReference type="ARBA" id="ARBA00001947"/>
    </source>
</evidence>
<dbReference type="GO" id="GO:0019568">
    <property type="term" value="P:arabinose catabolic process"/>
    <property type="evidence" value="ECO:0007669"/>
    <property type="project" value="UniProtKB-KW"/>
</dbReference>
<dbReference type="Gene3D" id="3.40.225.10">
    <property type="entry name" value="Class II aldolase/adducin N-terminal domain"/>
    <property type="match status" value="1"/>
</dbReference>
<dbReference type="OrthoDB" id="9786287at2"/>
<evidence type="ECO:0000259" key="14">
    <source>
        <dbReference type="SMART" id="SM01007"/>
    </source>
</evidence>
<evidence type="ECO:0000256" key="12">
    <source>
        <dbReference type="ARBA" id="ARBA00060520"/>
    </source>
</evidence>
<dbReference type="GO" id="GO:0016832">
    <property type="term" value="F:aldehyde-lyase activity"/>
    <property type="evidence" value="ECO:0007669"/>
    <property type="project" value="TreeGrafter"/>
</dbReference>
<reference evidence="16" key="1">
    <citation type="journal article" date="2022" name="G3 (Bethesda)">
        <title>Unveiling the complete genome sequence of Alicyclobacillus acidoterrestris DSM 3922T, a taint-producing strain.</title>
        <authorList>
            <person name="Leonardo I.C."/>
            <person name="Barreto Crespo M.T."/>
            <person name="Gaspar F.B."/>
        </authorList>
    </citation>
    <scope>NUCLEOTIDE SEQUENCE [LARGE SCALE GENOMIC DNA]</scope>
    <source>
        <strain evidence="16">DSM 3922</strain>
    </source>
</reference>
<dbReference type="eggNOG" id="COG0235">
    <property type="taxonomic scope" value="Bacteria"/>
</dbReference>
<dbReference type="EMBL" id="CP080467">
    <property type="protein sequence ID" value="UNO48826.1"/>
    <property type="molecule type" value="Genomic_DNA"/>
</dbReference>
<sequence length="234" mass="26301">MLEDLKRQVYEANMLLPQYNLVTFTWGNVSGIDRETNLLVIKPSGVDYDTLSPEKMVVVDLDGNIVEGDLNPSSDTPTHCVLYKHFLNIRGIVHTHSPWAVAFAQAGLDIPAAGTTHADTFYGPIPVSRLMKAEEIIHEYEKQTGNVIVETFEKRRINPDQIPAVLVNDHGPFTWGKSAHEAVHNAVVLEEVAKMAYHSLQLNPHHIDIDQSLLDKHFLRKHGSNAYYGQKNMN</sequence>
<dbReference type="AlphaFoldDB" id="T0D0T2"/>
<gene>
    <name evidence="15" type="ORF">K1I37_19670</name>
</gene>
<comment type="function">
    <text evidence="11">Involved in the degradation of L-arabinose. Catalyzes the interconversion of L-ribulose 5-phosphate (LRu5P) and D-xylulose 5-phosphate (D-Xu5P) via a retroaldol/aldol mechanism (carbon-carbon bond cleavage analogous to a class II aldolase reaction).</text>
</comment>
<evidence type="ECO:0000256" key="3">
    <source>
        <dbReference type="ARBA" id="ARBA00010037"/>
    </source>
</evidence>